<name>S8ECY4_FOMSC</name>
<dbReference type="Pfam" id="PF12937">
    <property type="entry name" value="F-box-like"/>
    <property type="match status" value="1"/>
</dbReference>
<evidence type="ECO:0000313" key="4">
    <source>
        <dbReference type="Proteomes" id="UP000015241"/>
    </source>
</evidence>
<dbReference type="SUPFAM" id="SSF81383">
    <property type="entry name" value="F-box domain"/>
    <property type="match status" value="1"/>
</dbReference>
<keyword evidence="4" id="KW-1185">Reference proteome</keyword>
<evidence type="ECO:0000313" key="3">
    <source>
        <dbReference type="EMBL" id="EPT01104.1"/>
    </source>
</evidence>
<dbReference type="InParanoid" id="S8ECY4"/>
<dbReference type="Gene3D" id="1.20.1280.50">
    <property type="match status" value="1"/>
</dbReference>
<accession>S8ECY4</accession>
<proteinExistence type="predicted"/>
<dbReference type="SMART" id="SM00256">
    <property type="entry name" value="FBOX"/>
    <property type="match status" value="1"/>
</dbReference>
<dbReference type="HOGENOM" id="CLU_034755_0_0_1"/>
<reference evidence="3 4" key="1">
    <citation type="journal article" date="2012" name="Science">
        <title>The Paleozoic origin of enzymatic lignin decomposition reconstructed from 31 fungal genomes.</title>
        <authorList>
            <person name="Floudas D."/>
            <person name="Binder M."/>
            <person name="Riley R."/>
            <person name="Barry K."/>
            <person name="Blanchette R.A."/>
            <person name="Henrissat B."/>
            <person name="Martinez A.T."/>
            <person name="Otillar R."/>
            <person name="Spatafora J.W."/>
            <person name="Yadav J.S."/>
            <person name="Aerts A."/>
            <person name="Benoit I."/>
            <person name="Boyd A."/>
            <person name="Carlson A."/>
            <person name="Copeland A."/>
            <person name="Coutinho P.M."/>
            <person name="de Vries R.P."/>
            <person name="Ferreira P."/>
            <person name="Findley K."/>
            <person name="Foster B."/>
            <person name="Gaskell J."/>
            <person name="Glotzer D."/>
            <person name="Gorecki P."/>
            <person name="Heitman J."/>
            <person name="Hesse C."/>
            <person name="Hori C."/>
            <person name="Igarashi K."/>
            <person name="Jurgens J.A."/>
            <person name="Kallen N."/>
            <person name="Kersten P."/>
            <person name="Kohler A."/>
            <person name="Kuees U."/>
            <person name="Kumar T.K.A."/>
            <person name="Kuo A."/>
            <person name="LaButti K."/>
            <person name="Larrondo L.F."/>
            <person name="Lindquist E."/>
            <person name="Ling A."/>
            <person name="Lombard V."/>
            <person name="Lucas S."/>
            <person name="Lundell T."/>
            <person name="Martin R."/>
            <person name="McLaughlin D.J."/>
            <person name="Morgenstern I."/>
            <person name="Morin E."/>
            <person name="Murat C."/>
            <person name="Nagy L.G."/>
            <person name="Nolan M."/>
            <person name="Ohm R.A."/>
            <person name="Patyshakuliyeva A."/>
            <person name="Rokas A."/>
            <person name="Ruiz-Duenas F.J."/>
            <person name="Sabat G."/>
            <person name="Salamov A."/>
            <person name="Samejima M."/>
            <person name="Schmutz J."/>
            <person name="Slot J.C."/>
            <person name="St John F."/>
            <person name="Stenlid J."/>
            <person name="Sun H."/>
            <person name="Sun S."/>
            <person name="Syed K."/>
            <person name="Tsang A."/>
            <person name="Wiebenga A."/>
            <person name="Young D."/>
            <person name="Pisabarro A."/>
            <person name="Eastwood D.C."/>
            <person name="Martin F."/>
            <person name="Cullen D."/>
            <person name="Grigoriev I.V."/>
            <person name="Hibbett D.S."/>
        </authorList>
    </citation>
    <scope>NUCLEOTIDE SEQUENCE</scope>
    <source>
        <strain evidence="4">FP-58527</strain>
    </source>
</reference>
<dbReference type="EMBL" id="KE504144">
    <property type="protein sequence ID" value="EPT01104.1"/>
    <property type="molecule type" value="Genomic_DNA"/>
</dbReference>
<dbReference type="InterPro" id="IPR036047">
    <property type="entry name" value="F-box-like_dom_sf"/>
</dbReference>
<dbReference type="eggNOG" id="ENOG502SPYE">
    <property type="taxonomic scope" value="Eukaryota"/>
</dbReference>
<dbReference type="Proteomes" id="UP000015241">
    <property type="component" value="Unassembled WGS sequence"/>
</dbReference>
<evidence type="ECO:0000259" key="2">
    <source>
        <dbReference type="PROSITE" id="PS50181"/>
    </source>
</evidence>
<sequence>MDPLNLITLPTDVLFLIFHHLRVNDVLVVRQTCRALYGLTRDRSVWHDALHTHILAAGLPVPGLHERPLTALSADELEQLTLRALALRDNWTSASPRTTRCADLVPPGPPSGARARNLAVHYLPGREGRYLLTITFYDEPVAPRKYILHCWDIGKDTGEPRVVATLRCINLSGATVNTDPNHPGILAVTRRGPSDIVTTRIFSIDFHAQDTSTAFIPLQEFPSFRFPLALEGSVFAASGPDNVVRVLDIEAGCVRAVLRVPHEHDDPTLRNEEQRCMGAVLFRRHVLTFCRQWIHLYALPAPPASLPTALADAPPPLAECDPLASHKWQWRIDSLVVAPRLLRPGPAHACATSCDDDEARCGAEAGAEPFPPIDVLIRFDTWFPWPVNILHHYVLAPNPAFTTAPASSGTPYLHAGGAPAMAHSIPSPIRLFTPSDMVLGRRGTALWLDAQAYEGGPAQAGDHGQRIAGRMLTATSSSAPSLSAGAPGESGEGEAEGGGDRVSAGWFGEERAGADATVFHMQEEDDGWNRLALDEEEGRIAVGTVYGRVHLFEYAPQGEVASLA</sequence>
<protein>
    <recommendedName>
        <fullName evidence="2">F-box domain-containing protein</fullName>
    </recommendedName>
</protein>
<evidence type="ECO:0000256" key="1">
    <source>
        <dbReference type="SAM" id="MobiDB-lite"/>
    </source>
</evidence>
<dbReference type="OrthoDB" id="3193353at2759"/>
<dbReference type="STRING" id="743788.S8ECY4"/>
<feature type="compositionally biased region" description="Low complexity" evidence="1">
    <location>
        <begin position="474"/>
        <end position="489"/>
    </location>
</feature>
<dbReference type="InterPro" id="IPR001810">
    <property type="entry name" value="F-box_dom"/>
</dbReference>
<dbReference type="PROSITE" id="PS50181">
    <property type="entry name" value="FBOX"/>
    <property type="match status" value="1"/>
</dbReference>
<dbReference type="AlphaFoldDB" id="S8ECY4"/>
<feature type="region of interest" description="Disordered" evidence="1">
    <location>
        <begin position="474"/>
        <end position="504"/>
    </location>
</feature>
<organism evidence="3 4">
    <name type="scientific">Fomitopsis schrenkii</name>
    <name type="common">Brown rot fungus</name>
    <dbReference type="NCBI Taxonomy" id="2126942"/>
    <lineage>
        <taxon>Eukaryota</taxon>
        <taxon>Fungi</taxon>
        <taxon>Dikarya</taxon>
        <taxon>Basidiomycota</taxon>
        <taxon>Agaricomycotina</taxon>
        <taxon>Agaricomycetes</taxon>
        <taxon>Polyporales</taxon>
        <taxon>Fomitopsis</taxon>
    </lineage>
</organism>
<feature type="domain" description="F-box" evidence="2">
    <location>
        <begin position="3"/>
        <end position="49"/>
    </location>
</feature>
<gene>
    <name evidence="3" type="ORF">FOMPIDRAFT_1023427</name>
</gene>